<accession>A0A6A5H9A6</accession>
<dbReference type="EMBL" id="WUAV01000003">
    <property type="protein sequence ID" value="KAF1763013.1"/>
    <property type="molecule type" value="Genomic_DNA"/>
</dbReference>
<dbReference type="KEGG" id="crq:GCK72_011278"/>
<comment type="caution">
    <text evidence="1">The sequence shown here is derived from an EMBL/GenBank/DDBJ whole genome shotgun (WGS) entry which is preliminary data.</text>
</comment>
<dbReference type="AlphaFoldDB" id="A0A6A5H9A6"/>
<dbReference type="GeneID" id="78775152"/>
<proteinExistence type="predicted"/>
<dbReference type="CTD" id="78775152"/>
<protein>
    <submittedName>
        <fullName evidence="1">Uncharacterized protein</fullName>
    </submittedName>
</protein>
<organism evidence="1 2">
    <name type="scientific">Caenorhabditis remanei</name>
    <name type="common">Caenorhabditis vulgaris</name>
    <dbReference type="NCBI Taxonomy" id="31234"/>
    <lineage>
        <taxon>Eukaryota</taxon>
        <taxon>Metazoa</taxon>
        <taxon>Ecdysozoa</taxon>
        <taxon>Nematoda</taxon>
        <taxon>Chromadorea</taxon>
        <taxon>Rhabditida</taxon>
        <taxon>Rhabditina</taxon>
        <taxon>Rhabditomorpha</taxon>
        <taxon>Rhabditoidea</taxon>
        <taxon>Rhabditidae</taxon>
        <taxon>Peloderinae</taxon>
        <taxon>Caenorhabditis</taxon>
    </lineage>
</organism>
<sequence>MITPNRQLQSPPHRQITIEELAKKLDNLTAYIYRQDSFRIFGSRDFEYSTIFSNVILNSKIENVLLKRTHYTIDAATTKDPHWVRSLRGTEIIGSQVFFLLHTTLDYGALYNEYFEDKCLNIILFSEALRLSIRNQLSFNHGEVKLSMKIKLRENYEELFRYDHTGPLFEVISVTVDNHFY</sequence>
<reference evidence="1 2" key="1">
    <citation type="submission" date="2019-12" db="EMBL/GenBank/DDBJ databases">
        <title>Chromosome-level assembly of the Caenorhabditis remanei genome.</title>
        <authorList>
            <person name="Teterina A.A."/>
            <person name="Willis J.H."/>
            <person name="Phillips P.C."/>
        </authorList>
    </citation>
    <scope>NUCLEOTIDE SEQUENCE [LARGE SCALE GENOMIC DNA]</scope>
    <source>
        <strain evidence="1 2">PX506</strain>
        <tissue evidence="1">Whole organism</tissue>
    </source>
</reference>
<gene>
    <name evidence="1" type="ORF">GCK72_011278</name>
</gene>
<dbReference type="Proteomes" id="UP000483820">
    <property type="component" value="Chromosome III"/>
</dbReference>
<dbReference type="RefSeq" id="XP_053587916.1">
    <property type="nucleotide sequence ID" value="XM_053728339.1"/>
</dbReference>
<evidence type="ECO:0000313" key="1">
    <source>
        <dbReference type="EMBL" id="KAF1763013.1"/>
    </source>
</evidence>
<evidence type="ECO:0000313" key="2">
    <source>
        <dbReference type="Proteomes" id="UP000483820"/>
    </source>
</evidence>
<name>A0A6A5H9A6_CAERE</name>